<dbReference type="InterPro" id="IPR051850">
    <property type="entry name" value="Polysacch_Lyase_4"/>
</dbReference>
<keyword evidence="2" id="KW-1185">Reference proteome</keyword>
<dbReference type="InParanoid" id="A0A804KLY8"/>
<evidence type="ECO:0000313" key="1">
    <source>
        <dbReference type="EnsemblPlants" id="Ma09_p21020.1"/>
    </source>
</evidence>
<dbReference type="Proteomes" id="UP000012960">
    <property type="component" value="Unplaced"/>
</dbReference>
<dbReference type="EnsemblPlants" id="Ma09_t21020.1">
    <property type="protein sequence ID" value="Ma09_p21020.1"/>
    <property type="gene ID" value="Ma09_g21020"/>
</dbReference>
<name>A0A804KLY8_MUSAM</name>
<dbReference type="InterPro" id="IPR011013">
    <property type="entry name" value="Gal_mutarotase_sf_dom"/>
</dbReference>
<evidence type="ECO:0000313" key="2">
    <source>
        <dbReference type="Proteomes" id="UP000012960"/>
    </source>
</evidence>
<dbReference type="GO" id="GO:0005975">
    <property type="term" value="P:carbohydrate metabolic process"/>
    <property type="evidence" value="ECO:0007669"/>
    <property type="project" value="InterPro"/>
</dbReference>
<dbReference type="Gramene" id="Ma09_t21020.1">
    <property type="protein sequence ID" value="Ma09_p21020.1"/>
    <property type="gene ID" value="Ma09_g21020"/>
</dbReference>
<evidence type="ECO:0008006" key="3">
    <source>
        <dbReference type="Google" id="ProtNLM"/>
    </source>
</evidence>
<organism evidence="1 2">
    <name type="scientific">Musa acuminata subsp. malaccensis</name>
    <name type="common">Wild banana</name>
    <name type="synonym">Musa malaccensis</name>
    <dbReference type="NCBI Taxonomy" id="214687"/>
    <lineage>
        <taxon>Eukaryota</taxon>
        <taxon>Viridiplantae</taxon>
        <taxon>Streptophyta</taxon>
        <taxon>Embryophyta</taxon>
        <taxon>Tracheophyta</taxon>
        <taxon>Spermatophyta</taxon>
        <taxon>Magnoliopsida</taxon>
        <taxon>Liliopsida</taxon>
        <taxon>Zingiberales</taxon>
        <taxon>Musaceae</taxon>
        <taxon>Musa</taxon>
    </lineage>
</organism>
<dbReference type="CDD" id="cd10320">
    <property type="entry name" value="RGL4_N"/>
    <property type="match status" value="1"/>
</dbReference>
<dbReference type="AlphaFoldDB" id="A0A804KLY8"/>
<dbReference type="InterPro" id="IPR014718">
    <property type="entry name" value="GH-type_carb-bd"/>
</dbReference>
<dbReference type="Pfam" id="PF06045">
    <property type="entry name" value="Rhamnogal_lyase"/>
    <property type="match status" value="1"/>
</dbReference>
<dbReference type="GO" id="GO:0030246">
    <property type="term" value="F:carbohydrate binding"/>
    <property type="evidence" value="ECO:0007669"/>
    <property type="project" value="InterPro"/>
</dbReference>
<dbReference type="PANTHER" id="PTHR32018:SF1">
    <property type="entry name" value="RHAMNOGALACTURONAN ENDOLYASE"/>
    <property type="match status" value="1"/>
</dbReference>
<dbReference type="SUPFAM" id="SSF74650">
    <property type="entry name" value="Galactose mutarotase-like"/>
    <property type="match status" value="1"/>
</dbReference>
<protein>
    <recommendedName>
        <fullName evidence="3">Rhamnogalacturonan lyase domain-containing protein</fullName>
    </recommendedName>
</protein>
<dbReference type="OMA" id="RFHYMAL"/>
<dbReference type="PANTHER" id="PTHR32018">
    <property type="entry name" value="RHAMNOGALACTURONATE LYASE FAMILY PROTEIN"/>
    <property type="match status" value="1"/>
</dbReference>
<dbReference type="Gene3D" id="2.70.98.10">
    <property type="match status" value="1"/>
</dbReference>
<proteinExistence type="predicted"/>
<dbReference type="GO" id="GO:0003824">
    <property type="term" value="F:catalytic activity"/>
    <property type="evidence" value="ECO:0007669"/>
    <property type="project" value="InterPro"/>
</dbReference>
<dbReference type="InterPro" id="IPR010325">
    <property type="entry name" value="Rhamnogal_lyase"/>
</dbReference>
<reference evidence="1" key="1">
    <citation type="submission" date="2021-05" db="UniProtKB">
        <authorList>
            <consortium name="EnsemblPlants"/>
        </authorList>
    </citation>
    <scope>IDENTIFICATION</scope>
    <source>
        <strain evidence="1">subsp. malaccensis</strain>
    </source>
</reference>
<sequence>MAPVGVSIQVRDDHVEIDNGILQLTLSNPEGLITGVRYNGVDNLLEVLNEEGNRGYWDVVWSEPQGSGIFDVIQGTHFEIIHEDENQVEVSFTRNWDPSLQGKLVPLNIDKRFHYMAIADNRQRFMPMPDDRMPNRSQKLAYPEAVLLINPVNPDLKGEVDDKYQYSCEDKDTKVHGWISFDPPIGFWQITPSDEFRSGGPVKQDLTSHVGPTTLAKFLSAHYSGQDLVPKFRNGEYWKKVFGPVFIYLNSTMDGTNRQLLWDDAKLQALTQVGSWPYEFPVSEDFQKSNQRGSVTGRLLVRDKFIDEKEIIGDAAFVGLALPGEAGSWQREFKLTNMIETNSDGVGSWWNKMTHCLG</sequence>
<accession>A0A804KLY8</accession>